<evidence type="ECO:0000256" key="4">
    <source>
        <dbReference type="ARBA" id="ARBA00022729"/>
    </source>
</evidence>
<evidence type="ECO:0000256" key="5">
    <source>
        <dbReference type="ARBA" id="ARBA00022748"/>
    </source>
</evidence>
<proteinExistence type="inferred from homology"/>
<evidence type="ECO:0000256" key="2">
    <source>
        <dbReference type="ARBA" id="ARBA00022617"/>
    </source>
</evidence>
<accession>A0ABX4HVX3</accession>
<evidence type="ECO:0000256" key="1">
    <source>
        <dbReference type="ARBA" id="ARBA00010342"/>
    </source>
</evidence>
<comment type="similarity">
    <text evidence="1 7">Belongs to the CcmH/CycL/Ccl2/NrfF family.</text>
</comment>
<reference evidence="9" key="1">
    <citation type="submission" date="2017-08" db="EMBL/GenBank/DDBJ databases">
        <title>Microbulbifer marisrubri sp. nov., a halophilic alphaproteobacterium isolated from marine sediment of the Yellow Sea, China.</title>
        <authorList>
            <person name="Zhang G."/>
            <person name="Xiong Q."/>
        </authorList>
    </citation>
    <scope>NUCLEOTIDE SEQUENCE [LARGE SCALE GENOMIC DNA]</scope>
    <source>
        <strain evidence="9">WRN-8</strain>
    </source>
</reference>
<keyword evidence="7" id="KW-0812">Transmembrane</keyword>
<dbReference type="InterPro" id="IPR005616">
    <property type="entry name" value="CcmH/CycL/Ccl2/NrfF_N"/>
</dbReference>
<dbReference type="CDD" id="cd16378">
    <property type="entry name" value="CcmH_N"/>
    <property type="match status" value="1"/>
</dbReference>
<keyword evidence="7" id="KW-1133">Transmembrane helix</keyword>
<keyword evidence="10" id="KW-1185">Reference proteome</keyword>
<dbReference type="Proteomes" id="UP000218427">
    <property type="component" value="Unassembled WGS sequence"/>
</dbReference>
<keyword evidence="2 7" id="KW-0349">Heme</keyword>
<feature type="domain" description="CcmH/CycL/Ccl2/NrfF N-terminal" evidence="8">
    <location>
        <begin position="37"/>
        <end position="183"/>
    </location>
</feature>
<evidence type="ECO:0000256" key="3">
    <source>
        <dbReference type="ARBA" id="ARBA00022723"/>
    </source>
</evidence>
<protein>
    <recommendedName>
        <fullName evidence="7">Cytochrome c-type biogenesis protein</fullName>
    </recommendedName>
</protein>
<name>A0ABX4HVX3_9GAMM</name>
<keyword evidence="5" id="KW-0201">Cytochrome c-type biogenesis</keyword>
<dbReference type="Pfam" id="PF03918">
    <property type="entry name" value="CcmH"/>
    <property type="match status" value="1"/>
</dbReference>
<dbReference type="Gene3D" id="1.10.8.640">
    <property type="entry name" value="Cytochrome C biogenesis protein"/>
    <property type="match status" value="1"/>
</dbReference>
<evidence type="ECO:0000259" key="8">
    <source>
        <dbReference type="Pfam" id="PF03918"/>
    </source>
</evidence>
<dbReference type="InterPro" id="IPR038297">
    <property type="entry name" value="CcmH/CycL/NrfF/Ccl2_sf"/>
</dbReference>
<feature type="chain" id="PRO_5044969554" description="Cytochrome c-type biogenesis protein" evidence="7">
    <location>
        <begin position="49"/>
        <end position="199"/>
    </location>
</feature>
<comment type="function">
    <text evidence="7">Possible subunit of a heme lyase.</text>
</comment>
<keyword evidence="7" id="KW-0472">Membrane</keyword>
<feature type="transmembrane region" description="Helical" evidence="7">
    <location>
        <begin position="132"/>
        <end position="154"/>
    </location>
</feature>
<dbReference type="InterPro" id="IPR051263">
    <property type="entry name" value="C-type_cytochrome_biogenesis"/>
</dbReference>
<evidence type="ECO:0000313" key="9">
    <source>
        <dbReference type="EMBL" id="PCO04252.1"/>
    </source>
</evidence>
<keyword evidence="3 7" id="KW-0479">Metal-binding</keyword>
<keyword evidence="6 7" id="KW-0408">Iron</keyword>
<feature type="signal peptide" evidence="7">
    <location>
        <begin position="1"/>
        <end position="48"/>
    </location>
</feature>
<dbReference type="EMBL" id="LRFG02000006">
    <property type="protein sequence ID" value="PCO04252.1"/>
    <property type="molecule type" value="Genomic_DNA"/>
</dbReference>
<organism evidence="9 10">
    <name type="scientific">Microbulbifer flavimaris</name>
    <dbReference type="NCBI Taxonomy" id="1781068"/>
    <lineage>
        <taxon>Bacteria</taxon>
        <taxon>Pseudomonadati</taxon>
        <taxon>Pseudomonadota</taxon>
        <taxon>Gammaproteobacteria</taxon>
        <taxon>Cellvibrionales</taxon>
        <taxon>Microbulbiferaceae</taxon>
        <taxon>Microbulbifer</taxon>
    </lineage>
</organism>
<dbReference type="PANTHER" id="PTHR47870:SF1">
    <property type="entry name" value="CYTOCHROME C-TYPE BIOGENESIS PROTEIN CCMH"/>
    <property type="match status" value="1"/>
</dbReference>
<evidence type="ECO:0000313" key="10">
    <source>
        <dbReference type="Proteomes" id="UP000218427"/>
    </source>
</evidence>
<keyword evidence="4 7" id="KW-0732">Signal</keyword>
<evidence type="ECO:0000256" key="7">
    <source>
        <dbReference type="RuleBase" id="RU364112"/>
    </source>
</evidence>
<sequence length="199" mass="22173">MGRSRPHCYNRANFHRNPVREAPLRPIRWSALFFAALCALCLSLPAAAAVDAEPLSTPELEARYKVLIEEMRCPKCQNQNLAGSDSPVANDLRREIRRLLEEGFSDAEITEYMVARYGDFVLYRPPLQRNTVALWLAPGVFAALGLLALVVIVVRSRSGRGAAQENADPGLTDDERRRLQQLLGADAEEINVSGKDRDD</sequence>
<comment type="caution">
    <text evidence="9">The sequence shown here is derived from an EMBL/GenBank/DDBJ whole genome shotgun (WGS) entry which is preliminary data.</text>
</comment>
<gene>
    <name evidence="9" type="ORF">AWR36_014315</name>
</gene>
<dbReference type="PANTHER" id="PTHR47870">
    <property type="entry name" value="CYTOCHROME C-TYPE BIOGENESIS PROTEIN CCMH"/>
    <property type="match status" value="1"/>
</dbReference>
<evidence type="ECO:0000256" key="6">
    <source>
        <dbReference type="ARBA" id="ARBA00023004"/>
    </source>
</evidence>